<dbReference type="Gene3D" id="3.40.50.720">
    <property type="entry name" value="NAD(P)-binding Rossmann-like Domain"/>
    <property type="match status" value="1"/>
</dbReference>
<dbReference type="AlphaFoldDB" id="A0A0A5G0E7"/>
<dbReference type="Proteomes" id="UP000030401">
    <property type="component" value="Unassembled WGS sequence"/>
</dbReference>
<evidence type="ECO:0000313" key="2">
    <source>
        <dbReference type="EMBL" id="KGX86576.1"/>
    </source>
</evidence>
<dbReference type="InterPro" id="IPR026055">
    <property type="entry name" value="FAR"/>
</dbReference>
<evidence type="ECO:0000313" key="3">
    <source>
        <dbReference type="Proteomes" id="UP000030401"/>
    </source>
</evidence>
<dbReference type="OrthoDB" id="9807212at2"/>
<dbReference type="InterPro" id="IPR013120">
    <property type="entry name" value="FAR_NAD-bd"/>
</dbReference>
<dbReference type="STRING" id="1385512.N784_04165"/>
<dbReference type="GO" id="GO:0080019">
    <property type="term" value="F:alcohol-forming very long-chain fatty acyl-CoA reductase activity"/>
    <property type="evidence" value="ECO:0007669"/>
    <property type="project" value="InterPro"/>
</dbReference>
<protein>
    <recommendedName>
        <fullName evidence="1">Thioester reductase (TE) domain-containing protein</fullName>
    </recommendedName>
</protein>
<dbReference type="EMBL" id="AVPG01000012">
    <property type="protein sequence ID" value="KGX86576.1"/>
    <property type="molecule type" value="Genomic_DNA"/>
</dbReference>
<dbReference type="Pfam" id="PF07993">
    <property type="entry name" value="NAD_binding_4"/>
    <property type="match status" value="1"/>
</dbReference>
<feature type="domain" description="Thioester reductase (TE)" evidence="1">
    <location>
        <begin position="8"/>
        <end position="242"/>
    </location>
</feature>
<sequence>MKPVYFFTGFPGFITNYLIEELLYQQYPFDKMYLLALPEHETIGTMKIQSLCHKYAVSPDHFELVLGDITKRDLNLDRMVSHNLLTTITHAYHLAALYDLSIPLQPAYHTNVKGTKHVNEWLQDAIQLQHYTYFSTAYVAGKRPNVIYENDLEHEYGFKNYYEATKYQAEMIVREQLGQLPTTIIRPSIVIGHSETGEIPKFDGPYFILNLLDRLKLAKIIPYFGKGNAEANFVPVDYVVKATIYLSHLPQSIGRTYHLSDPSPYTIQQVYKMLSETFVGRTPTFTLPIQAAQVPLNVRPIRKWLHVQKQALPYFIHDCHFDTSHAKADLLNTSITCPDFRDIVPNIIDFYNRNKYDDQKQITIV</sequence>
<dbReference type="GO" id="GO:0035336">
    <property type="term" value="P:long-chain fatty-acyl-CoA metabolic process"/>
    <property type="evidence" value="ECO:0007669"/>
    <property type="project" value="TreeGrafter"/>
</dbReference>
<proteinExistence type="predicted"/>
<name>A0A0A5G0E7_9BACI</name>
<dbReference type="CDD" id="cd05263">
    <property type="entry name" value="MupV_like_SDR_e"/>
    <property type="match status" value="1"/>
</dbReference>
<comment type="caution">
    <text evidence="2">The sequence shown here is derived from an EMBL/GenBank/DDBJ whole genome shotgun (WGS) entry which is preliminary data.</text>
</comment>
<evidence type="ECO:0000259" key="1">
    <source>
        <dbReference type="Pfam" id="PF07993"/>
    </source>
</evidence>
<dbReference type="PANTHER" id="PTHR11011">
    <property type="entry name" value="MALE STERILITY PROTEIN 2-RELATED"/>
    <property type="match status" value="1"/>
</dbReference>
<dbReference type="eggNOG" id="COG3320">
    <property type="taxonomic scope" value="Bacteria"/>
</dbReference>
<dbReference type="PANTHER" id="PTHR11011:SF45">
    <property type="entry name" value="FATTY ACYL-COA REDUCTASE CG8306-RELATED"/>
    <property type="match status" value="1"/>
</dbReference>
<reference evidence="2 3" key="1">
    <citation type="submission" date="2013-08" db="EMBL/GenBank/DDBJ databases">
        <authorList>
            <person name="Huang J."/>
            <person name="Wang G."/>
        </authorList>
    </citation>
    <scope>NUCLEOTIDE SEQUENCE [LARGE SCALE GENOMIC DNA]</scope>
    <source>
        <strain evidence="2 3">JSM 072002</strain>
    </source>
</reference>
<organism evidence="2 3">
    <name type="scientific">Pontibacillus litoralis JSM 072002</name>
    <dbReference type="NCBI Taxonomy" id="1385512"/>
    <lineage>
        <taxon>Bacteria</taxon>
        <taxon>Bacillati</taxon>
        <taxon>Bacillota</taxon>
        <taxon>Bacilli</taxon>
        <taxon>Bacillales</taxon>
        <taxon>Bacillaceae</taxon>
        <taxon>Pontibacillus</taxon>
    </lineage>
</organism>
<gene>
    <name evidence="2" type="ORF">N784_04165</name>
</gene>
<dbReference type="RefSeq" id="WP_036834286.1">
    <property type="nucleotide sequence ID" value="NZ_AVPG01000012.1"/>
</dbReference>
<dbReference type="InterPro" id="IPR036291">
    <property type="entry name" value="NAD(P)-bd_dom_sf"/>
</dbReference>
<accession>A0A0A5G0E7</accession>
<keyword evidence="3" id="KW-1185">Reference proteome</keyword>
<dbReference type="SUPFAM" id="SSF51735">
    <property type="entry name" value="NAD(P)-binding Rossmann-fold domains"/>
    <property type="match status" value="1"/>
</dbReference>